<organism evidence="1 2">
    <name type="scientific">Methylobacterium terrae</name>
    <dbReference type="NCBI Taxonomy" id="2202827"/>
    <lineage>
        <taxon>Bacteria</taxon>
        <taxon>Pseudomonadati</taxon>
        <taxon>Pseudomonadota</taxon>
        <taxon>Alphaproteobacteria</taxon>
        <taxon>Hyphomicrobiales</taxon>
        <taxon>Methylobacteriaceae</taxon>
        <taxon>Methylobacterium</taxon>
    </lineage>
</organism>
<sequence>MTLHILAPRPSAQVFDFRTGRPIHPDSAAAFARFDRQRSAHADRLAAMVVEADNVLLAVAADLLKAEQMADATDAESCGIRRAIIRRAGEAIVRFRQPQLLAAAQVGSAS</sequence>
<proteinExistence type="predicted"/>
<reference evidence="1 2" key="1">
    <citation type="submission" date="2018-05" db="EMBL/GenBank/DDBJ databases">
        <title>Complete Genome Sequence of Methylobacterium sp. 17Sr1-28.</title>
        <authorList>
            <person name="Srinivasan S."/>
        </authorList>
    </citation>
    <scope>NUCLEOTIDE SEQUENCE [LARGE SCALE GENOMIC DNA]</scope>
    <source>
        <strain evidence="1 2">17Sr1-28</strain>
    </source>
</reference>
<dbReference type="EMBL" id="CP029553">
    <property type="protein sequence ID" value="AWN47190.1"/>
    <property type="molecule type" value="Genomic_DNA"/>
</dbReference>
<dbReference type="RefSeq" id="WP_109959521.1">
    <property type="nucleotide sequence ID" value="NZ_CP029553.1"/>
</dbReference>
<name>A0A2U8WNZ9_9HYPH</name>
<protein>
    <submittedName>
        <fullName evidence="1">Uncharacterized protein</fullName>
    </submittedName>
</protein>
<dbReference type="AlphaFoldDB" id="A0A2U8WNZ9"/>
<dbReference type="KEGG" id="mtea:DK419_13400"/>
<accession>A0A2U8WNZ9</accession>
<dbReference type="Proteomes" id="UP000245444">
    <property type="component" value="Chromosome"/>
</dbReference>
<gene>
    <name evidence="1" type="ORF">DK419_13400</name>
</gene>
<keyword evidence="2" id="KW-1185">Reference proteome</keyword>
<evidence type="ECO:0000313" key="1">
    <source>
        <dbReference type="EMBL" id="AWN47190.1"/>
    </source>
</evidence>
<evidence type="ECO:0000313" key="2">
    <source>
        <dbReference type="Proteomes" id="UP000245444"/>
    </source>
</evidence>